<accession>A0A3N1GCH0</accession>
<dbReference type="EMBL" id="RJKL01000001">
    <property type="protein sequence ID" value="ROP27935.1"/>
    <property type="molecule type" value="Genomic_DNA"/>
</dbReference>
<feature type="region of interest" description="Disordered" evidence="1">
    <location>
        <begin position="33"/>
        <end position="63"/>
    </location>
</feature>
<evidence type="ECO:0008006" key="4">
    <source>
        <dbReference type="Google" id="ProtNLM"/>
    </source>
</evidence>
<organism evidence="2 3">
    <name type="scientific">Couchioplanes caeruleus</name>
    <dbReference type="NCBI Taxonomy" id="56438"/>
    <lineage>
        <taxon>Bacteria</taxon>
        <taxon>Bacillati</taxon>
        <taxon>Actinomycetota</taxon>
        <taxon>Actinomycetes</taxon>
        <taxon>Micromonosporales</taxon>
        <taxon>Micromonosporaceae</taxon>
        <taxon>Couchioplanes</taxon>
    </lineage>
</organism>
<dbReference type="Proteomes" id="UP000271683">
    <property type="component" value="Unassembled WGS sequence"/>
</dbReference>
<feature type="compositionally biased region" description="Basic and acidic residues" evidence="1">
    <location>
        <begin position="53"/>
        <end position="63"/>
    </location>
</feature>
<feature type="compositionally biased region" description="Low complexity" evidence="1">
    <location>
        <begin position="36"/>
        <end position="52"/>
    </location>
</feature>
<evidence type="ECO:0000313" key="2">
    <source>
        <dbReference type="EMBL" id="ROP27935.1"/>
    </source>
</evidence>
<dbReference type="OrthoDB" id="3405709at2"/>
<gene>
    <name evidence="2" type="ORF">EDD30_0634</name>
</gene>
<feature type="region of interest" description="Disordered" evidence="1">
    <location>
        <begin position="132"/>
        <end position="157"/>
    </location>
</feature>
<evidence type="ECO:0000313" key="3">
    <source>
        <dbReference type="Proteomes" id="UP000271683"/>
    </source>
</evidence>
<sequence length="157" mass="15072">MKRSIKLTSVAAGVAVAGTAGILGITLAGPALAETGPSASPSASASAPPGGATDREAERAQRQDELAAALATELGIDKAKVAAALEKVQTARQAEAKAERTAELKTRLDAAVSEGKLTADEAAAILKAAESGVLPGGGRGGPGGPGGFGGGHGPGGR</sequence>
<evidence type="ECO:0000256" key="1">
    <source>
        <dbReference type="SAM" id="MobiDB-lite"/>
    </source>
</evidence>
<feature type="compositionally biased region" description="Gly residues" evidence="1">
    <location>
        <begin position="134"/>
        <end position="157"/>
    </location>
</feature>
<comment type="caution">
    <text evidence="2">The sequence shown here is derived from an EMBL/GenBank/DDBJ whole genome shotgun (WGS) entry which is preliminary data.</text>
</comment>
<dbReference type="RefSeq" id="WP_123678040.1">
    <property type="nucleotide sequence ID" value="NZ_RJKL01000001.1"/>
</dbReference>
<reference evidence="2 3" key="1">
    <citation type="submission" date="2018-11" db="EMBL/GenBank/DDBJ databases">
        <title>Sequencing the genomes of 1000 actinobacteria strains.</title>
        <authorList>
            <person name="Klenk H.-P."/>
        </authorList>
    </citation>
    <scope>NUCLEOTIDE SEQUENCE [LARGE SCALE GENOMIC DNA]</scope>
    <source>
        <strain evidence="2 3">DSM 43634</strain>
    </source>
</reference>
<dbReference type="AlphaFoldDB" id="A0A3N1GCH0"/>
<proteinExistence type="predicted"/>
<name>A0A3N1GCH0_9ACTN</name>
<protein>
    <recommendedName>
        <fullName evidence="4">ClpA/ClpB-like protein</fullName>
    </recommendedName>
</protein>